<keyword evidence="5" id="KW-1185">Reference proteome</keyword>
<dbReference type="PROSITE" id="PS51352">
    <property type="entry name" value="THIOREDOXIN_2"/>
    <property type="match status" value="1"/>
</dbReference>
<accession>A0A1M5EBF2</accession>
<dbReference type="GO" id="GO:0016209">
    <property type="term" value="F:antioxidant activity"/>
    <property type="evidence" value="ECO:0007669"/>
    <property type="project" value="InterPro"/>
</dbReference>
<reference evidence="5" key="1">
    <citation type="submission" date="2016-11" db="EMBL/GenBank/DDBJ databases">
        <authorList>
            <person name="Varghese N."/>
            <person name="Submissions S."/>
        </authorList>
    </citation>
    <scope>NUCLEOTIDE SEQUENCE [LARGE SCALE GENOMIC DNA]</scope>
    <source>
        <strain evidence="5">DSM 9756</strain>
    </source>
</reference>
<dbReference type="InterPro" id="IPR050553">
    <property type="entry name" value="Thioredoxin_ResA/DsbE_sf"/>
</dbReference>
<evidence type="ECO:0000256" key="2">
    <source>
        <dbReference type="SAM" id="SignalP"/>
    </source>
</evidence>
<dbReference type="CDD" id="cd02966">
    <property type="entry name" value="TlpA_like_family"/>
    <property type="match status" value="1"/>
</dbReference>
<name>A0A1M5EBF2_9BACT</name>
<dbReference type="PANTHER" id="PTHR42852">
    <property type="entry name" value="THIOL:DISULFIDE INTERCHANGE PROTEIN DSBE"/>
    <property type="match status" value="1"/>
</dbReference>
<evidence type="ECO:0000313" key="4">
    <source>
        <dbReference type="EMBL" id="SHF76527.1"/>
    </source>
</evidence>
<dbReference type="RefSeq" id="WP_073040206.1">
    <property type="nucleotide sequence ID" value="NZ_FQVB01000026.1"/>
</dbReference>
<dbReference type="OrthoDB" id="9813820at2"/>
<dbReference type="Pfam" id="PF00578">
    <property type="entry name" value="AhpC-TSA"/>
    <property type="match status" value="1"/>
</dbReference>
<proteinExistence type="predicted"/>
<dbReference type="AlphaFoldDB" id="A0A1M5EBF2"/>
<feature type="signal peptide" evidence="2">
    <location>
        <begin position="1"/>
        <end position="27"/>
    </location>
</feature>
<dbReference type="STRING" id="1121391.SAMN02745206_02623"/>
<dbReference type="EMBL" id="FQVB01000026">
    <property type="protein sequence ID" value="SHF76527.1"/>
    <property type="molecule type" value="Genomic_DNA"/>
</dbReference>
<dbReference type="InterPro" id="IPR013766">
    <property type="entry name" value="Thioredoxin_domain"/>
</dbReference>
<keyword evidence="1" id="KW-0676">Redox-active center</keyword>
<evidence type="ECO:0000259" key="3">
    <source>
        <dbReference type="PROSITE" id="PS51352"/>
    </source>
</evidence>
<protein>
    <submittedName>
        <fullName evidence="4">Peroxiredoxin</fullName>
    </submittedName>
</protein>
<dbReference type="SUPFAM" id="SSF52833">
    <property type="entry name" value="Thioredoxin-like"/>
    <property type="match status" value="1"/>
</dbReference>
<dbReference type="PANTHER" id="PTHR42852:SF17">
    <property type="entry name" value="THIOREDOXIN-LIKE PROTEIN HI_1115"/>
    <property type="match status" value="1"/>
</dbReference>
<dbReference type="InterPro" id="IPR000866">
    <property type="entry name" value="AhpC/TSA"/>
</dbReference>
<evidence type="ECO:0000313" key="5">
    <source>
        <dbReference type="Proteomes" id="UP000184076"/>
    </source>
</evidence>
<gene>
    <name evidence="4" type="ORF">SAMN02745206_02623</name>
</gene>
<dbReference type="PROSITE" id="PS00194">
    <property type="entry name" value="THIOREDOXIN_1"/>
    <property type="match status" value="1"/>
</dbReference>
<dbReference type="InterPro" id="IPR036249">
    <property type="entry name" value="Thioredoxin-like_sf"/>
</dbReference>
<dbReference type="GO" id="GO:0016491">
    <property type="term" value="F:oxidoreductase activity"/>
    <property type="evidence" value="ECO:0007669"/>
    <property type="project" value="InterPro"/>
</dbReference>
<feature type="chain" id="PRO_5011957179" evidence="2">
    <location>
        <begin position="28"/>
        <end position="175"/>
    </location>
</feature>
<dbReference type="Proteomes" id="UP000184076">
    <property type="component" value="Unassembled WGS sequence"/>
</dbReference>
<keyword evidence="2" id="KW-0732">Signal</keyword>
<organism evidence="4 5">
    <name type="scientific">Desulfacinum infernum DSM 9756</name>
    <dbReference type="NCBI Taxonomy" id="1121391"/>
    <lineage>
        <taxon>Bacteria</taxon>
        <taxon>Pseudomonadati</taxon>
        <taxon>Thermodesulfobacteriota</taxon>
        <taxon>Syntrophobacteria</taxon>
        <taxon>Syntrophobacterales</taxon>
        <taxon>Syntrophobacteraceae</taxon>
        <taxon>Desulfacinum</taxon>
    </lineage>
</organism>
<feature type="domain" description="Thioredoxin" evidence="3">
    <location>
        <begin position="40"/>
        <end position="175"/>
    </location>
</feature>
<dbReference type="Gene3D" id="3.40.30.10">
    <property type="entry name" value="Glutaredoxin"/>
    <property type="match status" value="1"/>
</dbReference>
<evidence type="ECO:0000256" key="1">
    <source>
        <dbReference type="ARBA" id="ARBA00023284"/>
    </source>
</evidence>
<dbReference type="InterPro" id="IPR017937">
    <property type="entry name" value="Thioredoxin_CS"/>
</dbReference>
<sequence>MRKEFRSATAVVLAAVLVAALCAAAPAQSMMDKVMGLIGAGGTAEAADFELPAVDGTRVRLSDYLGKRPVLLYFWAIWCPACRSVKPEVAKLRREIADDRLEILAINVGSGESFTKVKRYQKAHPMPFKVLYDGNSAVTQAYRVQGIPLFVIVDKEGKVVYRDHQLPGDMDRYVN</sequence>